<evidence type="ECO:0000256" key="5">
    <source>
        <dbReference type="ARBA" id="ARBA00034489"/>
    </source>
</evidence>
<dbReference type="InterPro" id="IPR005636">
    <property type="entry name" value="DTW"/>
</dbReference>
<organism evidence="7 8">
    <name type="scientific">Paracidovorax wautersii</name>
    <dbReference type="NCBI Taxonomy" id="1177982"/>
    <lineage>
        <taxon>Bacteria</taxon>
        <taxon>Pseudomonadati</taxon>
        <taxon>Pseudomonadota</taxon>
        <taxon>Betaproteobacteria</taxon>
        <taxon>Burkholderiales</taxon>
        <taxon>Comamonadaceae</taxon>
        <taxon>Paracidovorax</taxon>
    </lineage>
</organism>
<evidence type="ECO:0000313" key="7">
    <source>
        <dbReference type="EMBL" id="SFE58393.1"/>
    </source>
</evidence>
<name>A0A1I2BSR1_9BURK</name>
<evidence type="ECO:0000313" key="8">
    <source>
        <dbReference type="Proteomes" id="UP000199119"/>
    </source>
</evidence>
<feature type="domain" description="DTW" evidence="6">
    <location>
        <begin position="13"/>
        <end position="224"/>
    </location>
</feature>
<dbReference type="AlphaFoldDB" id="A0A1I2BSR1"/>
<dbReference type="SMART" id="SM01144">
    <property type="entry name" value="DTW"/>
    <property type="match status" value="1"/>
</dbReference>
<evidence type="ECO:0000256" key="3">
    <source>
        <dbReference type="ARBA" id="ARBA00022691"/>
    </source>
</evidence>
<dbReference type="PANTHER" id="PTHR21392:SF0">
    <property type="entry name" value="TRNA-URIDINE AMINOCARBOXYPROPYLTRANSFERASE 2"/>
    <property type="match status" value="1"/>
</dbReference>
<keyword evidence="8" id="KW-1185">Reference proteome</keyword>
<dbReference type="EC" id="2.5.1.25" evidence="1"/>
<proteinExistence type="inferred from homology"/>
<dbReference type="GO" id="GO:0008033">
    <property type="term" value="P:tRNA processing"/>
    <property type="evidence" value="ECO:0007669"/>
    <property type="project" value="UniProtKB-KW"/>
</dbReference>
<gene>
    <name evidence="7" type="ORF">SAMN04489711_103141</name>
</gene>
<dbReference type="InterPro" id="IPR039262">
    <property type="entry name" value="DTWD2/TAPT"/>
</dbReference>
<dbReference type="STRING" id="1177982.SAMN04489711_103141"/>
<evidence type="ECO:0000256" key="2">
    <source>
        <dbReference type="ARBA" id="ARBA00022679"/>
    </source>
</evidence>
<keyword evidence="3" id="KW-0949">S-adenosyl-L-methionine</keyword>
<sequence length="237" mass="25242">MEELVREPLTAARRPRCTGCLRPASACFCALAAPAAHRAEVLILQHPLEAGHAKGTARLLHLCLPRSRMEVGETFEPAALQAWLTARWPGATAPAGAAPQAVLLYPPSPPDPALPLAAPPPLPAHWLAGDAAALRLVVLDGTWRKSRKMLYANPLLQALPRLPLPPDLPAARYGRIRRAHAPHQLSTLEATCAALAFVEGDAARYAPVLSALEAFMDRQAERQVLRPAPPAASPAGC</sequence>
<keyword evidence="4" id="KW-0819">tRNA processing</keyword>
<dbReference type="EMBL" id="FONX01000003">
    <property type="protein sequence ID" value="SFE58393.1"/>
    <property type="molecule type" value="Genomic_DNA"/>
</dbReference>
<evidence type="ECO:0000259" key="6">
    <source>
        <dbReference type="SMART" id="SM01144"/>
    </source>
</evidence>
<dbReference type="PANTHER" id="PTHR21392">
    <property type="entry name" value="TRNA-URIDINE AMINOCARBOXYPROPYLTRANSFERASE 2"/>
    <property type="match status" value="1"/>
</dbReference>
<dbReference type="RefSeq" id="WP_434803165.1">
    <property type="nucleotide sequence ID" value="NZ_FONX01000003.1"/>
</dbReference>
<reference evidence="8" key="1">
    <citation type="submission" date="2016-10" db="EMBL/GenBank/DDBJ databases">
        <authorList>
            <person name="Varghese N."/>
            <person name="Submissions S."/>
        </authorList>
    </citation>
    <scope>NUCLEOTIDE SEQUENCE [LARGE SCALE GENOMIC DNA]</scope>
    <source>
        <strain evidence="8">DSM 27981</strain>
    </source>
</reference>
<comment type="similarity">
    <text evidence="5">Belongs to the TDD superfamily. DTWD2 family.</text>
</comment>
<evidence type="ECO:0000256" key="1">
    <source>
        <dbReference type="ARBA" id="ARBA00012386"/>
    </source>
</evidence>
<keyword evidence="2" id="KW-0808">Transferase</keyword>
<protein>
    <recommendedName>
        <fullName evidence="1">tRNA-uridine aminocarboxypropyltransferase</fullName>
        <ecNumber evidence="1">2.5.1.25</ecNumber>
    </recommendedName>
</protein>
<dbReference type="Pfam" id="PF03942">
    <property type="entry name" value="DTW"/>
    <property type="match status" value="1"/>
</dbReference>
<dbReference type="GO" id="GO:0016432">
    <property type="term" value="F:tRNA-uridine aminocarboxypropyltransferase activity"/>
    <property type="evidence" value="ECO:0007669"/>
    <property type="project" value="UniProtKB-EC"/>
</dbReference>
<accession>A0A1I2BSR1</accession>
<dbReference type="Proteomes" id="UP000199119">
    <property type="component" value="Unassembled WGS sequence"/>
</dbReference>
<evidence type="ECO:0000256" key="4">
    <source>
        <dbReference type="ARBA" id="ARBA00022694"/>
    </source>
</evidence>